<gene>
    <name evidence="2" type="ORF">TMSB3V08_LOCUS7354</name>
</gene>
<feature type="compositionally biased region" description="Polar residues" evidence="1">
    <location>
        <begin position="138"/>
        <end position="163"/>
    </location>
</feature>
<organism evidence="2">
    <name type="scientific">Timema monikensis</name>
    <dbReference type="NCBI Taxonomy" id="170555"/>
    <lineage>
        <taxon>Eukaryota</taxon>
        <taxon>Metazoa</taxon>
        <taxon>Ecdysozoa</taxon>
        <taxon>Arthropoda</taxon>
        <taxon>Hexapoda</taxon>
        <taxon>Insecta</taxon>
        <taxon>Pterygota</taxon>
        <taxon>Neoptera</taxon>
        <taxon>Polyneoptera</taxon>
        <taxon>Phasmatodea</taxon>
        <taxon>Timematodea</taxon>
        <taxon>Timematoidea</taxon>
        <taxon>Timematidae</taxon>
        <taxon>Timema</taxon>
    </lineage>
</organism>
<reference evidence="2" key="1">
    <citation type="submission" date="2020-11" db="EMBL/GenBank/DDBJ databases">
        <authorList>
            <person name="Tran Van P."/>
        </authorList>
    </citation>
    <scope>NUCLEOTIDE SEQUENCE</scope>
</reference>
<evidence type="ECO:0000256" key="1">
    <source>
        <dbReference type="SAM" id="MobiDB-lite"/>
    </source>
</evidence>
<proteinExistence type="predicted"/>
<feature type="region of interest" description="Disordered" evidence="1">
    <location>
        <begin position="1399"/>
        <end position="1442"/>
    </location>
</feature>
<feature type="region of interest" description="Disordered" evidence="1">
    <location>
        <begin position="847"/>
        <end position="888"/>
    </location>
</feature>
<feature type="compositionally biased region" description="Basic residues" evidence="1">
    <location>
        <begin position="387"/>
        <end position="396"/>
    </location>
</feature>
<feature type="region of interest" description="Disordered" evidence="1">
    <location>
        <begin position="1114"/>
        <end position="1138"/>
    </location>
</feature>
<accession>A0A7R9EAR9</accession>
<sequence length="1442" mass="161624">MVAREKIEEGPLLAANGGRNSDPSRRYLQGLKVIIPINLVRELTTVIRLRAGRDWIVELDTWTTHHDLAPEGWSMTKLYPITDHARHSIFSFMRAYFLTISAERSTVSFRRGLDDVTTPVFMLTGLCCPRGKVTPLASQEVASENPTKSHSTCSDGSLLSMGSSEMDEDSLGQNSGHSSKLSLHEKKVIHENDSELDLGVLAAPLSHSAARHKMAVKPKRTHGAPRRRRVQQLAAATPLPATPELNEEASGRSASPEPAEDFTDELLSISDDAVMRRSAWPLPEAPLLGMLPAEIQLKSASLPPGLALSEGGTPVKLVRSRSSATKTEIRHYVKTVMEPEHSEHVRKLQSTFIAVGEEDEDEKFVPEERKEKEEKKKDDSSFFGRLLSRRSGKKKKEKLEEVDQTSNLKSVKHINDGGPFVPKRIDGKGRYANESVTEYISSMSVQQYQNVKQYGAKVGGGTRGTASTRQRVEPINIPATPELDRRLETTHHMESIPIFEPPPDPVTRMEVSYSVSPPKPTWPEAANKPLATASPWRNTPDYTLKSYEHIEKELNSKLKFGGLSPFQQNIMNINNDLDHDEREYTSLIHTTSDNISSSKIPVKKSHSFRADVEYSLPSRQPTSNSVIDFQRKIINADHVDCEDTYNKPVTNFVFTEQMNQSVNDYADSLEGNNSLSQISGTFEEVNLIEETSENIHVPDRDLDQSQPIVEKMPEVHGRLYTKNVSVTTRSIMKETSSFNKTESANSKVNNSKYMMKKSSSLDSINSFSEGKRSTSPDMLLGSKKSSSTESISSYTQQVIVPMTSGVKLHPIDTLLQTNASNIESITVAQSAPQETVSVNQRAMLKPSDSFKHSKTISLSNSETENKLNTEKNIPSPRTQTPKYTPVSSSSHVPEFLRVQLNRVDSKPSNVVLSTNIIFDSDKLGSPRVVLEEKQWKSKSNESLDDYLEINTNSDNMVDEKIINEAPLRTVQPSLKEVRVRSKSLKEEIYNPEFQKVDAVQRMSDTSYITKVSAQDIGNSPTQKQRNILLNSNQNISNKNYSVVSISSDIISSPFPKSNNVSLDFTDAKKELLKKQINLNFEDIKIVEKKSFQNETENIEDGNITYINLRKHHNNKDLGTKKEDDRQSSCGESISSGETFNSLSRNKVVSREFSLRKLEEKLSSGSDTMSSQDSSASDVVLRKKSLPREAGQSRDEEPELLKVFARRSLKLKDSDSESLGQQIMAKTRESQSSDEQLTKSRDSDKENEGVDSPREERKKQIIKEPLTESKYHIEVAEPVLKSSLAVVTSNNSPLNSGLSNKYQRSLSNGLENGCQNDAIIFTQRKENGNSPEKRQRNRTVPESPRTDSSLSSEKAPHRAWASIYKDKETDLTNTDDKILLRSRTSIIKEKEIESIKTEKINLTPGGVYAGEKDDSNTPRFKRIQQRREEWEQRAQQAAKKTLP</sequence>
<feature type="region of interest" description="Disordered" evidence="1">
    <location>
        <begin position="138"/>
        <end position="181"/>
    </location>
</feature>
<feature type="compositionally biased region" description="Polar residues" evidence="1">
    <location>
        <begin position="171"/>
        <end position="181"/>
    </location>
</feature>
<feature type="region of interest" description="Disordered" evidence="1">
    <location>
        <begin position="235"/>
        <end position="260"/>
    </location>
</feature>
<feature type="compositionally biased region" description="Basic and acidic residues" evidence="1">
    <location>
        <begin position="363"/>
        <end position="380"/>
    </location>
</feature>
<feature type="compositionally biased region" description="Polar residues" evidence="1">
    <location>
        <begin position="1127"/>
        <end position="1138"/>
    </location>
</feature>
<feature type="compositionally biased region" description="Basic and acidic residues" evidence="1">
    <location>
        <begin position="1114"/>
        <end position="1126"/>
    </location>
</feature>
<feature type="region of interest" description="Disordered" evidence="1">
    <location>
        <begin position="1213"/>
        <end position="1262"/>
    </location>
</feature>
<feature type="compositionally biased region" description="Low complexity" evidence="1">
    <location>
        <begin position="1432"/>
        <end position="1442"/>
    </location>
</feature>
<name>A0A7R9EAR9_9NEOP</name>
<feature type="region of interest" description="Disordered" evidence="1">
    <location>
        <begin position="761"/>
        <end position="787"/>
    </location>
</feature>
<evidence type="ECO:0000313" key="2">
    <source>
        <dbReference type="EMBL" id="CAD7430600.1"/>
    </source>
</evidence>
<feature type="compositionally biased region" description="Polar residues" evidence="1">
    <location>
        <begin position="870"/>
        <end position="888"/>
    </location>
</feature>
<feature type="compositionally biased region" description="Basic and acidic residues" evidence="1">
    <location>
        <begin position="1225"/>
        <end position="1262"/>
    </location>
</feature>
<dbReference type="EMBL" id="OB794561">
    <property type="protein sequence ID" value="CAD7430600.1"/>
    <property type="molecule type" value="Genomic_DNA"/>
</dbReference>
<feature type="region of interest" description="Disordered" evidence="1">
    <location>
        <begin position="1160"/>
        <end position="1198"/>
    </location>
</feature>
<protein>
    <submittedName>
        <fullName evidence="2">Uncharacterized protein</fullName>
    </submittedName>
</protein>
<feature type="region of interest" description="Disordered" evidence="1">
    <location>
        <begin position="358"/>
        <end position="426"/>
    </location>
</feature>
<feature type="region of interest" description="Disordered" evidence="1">
    <location>
        <begin position="209"/>
        <end position="228"/>
    </location>
</feature>
<feature type="compositionally biased region" description="Basic and acidic residues" evidence="1">
    <location>
        <begin position="1322"/>
        <end position="1333"/>
    </location>
</feature>
<feature type="compositionally biased region" description="Low complexity" evidence="1">
    <location>
        <begin position="1162"/>
        <end position="1177"/>
    </location>
</feature>
<feature type="region of interest" description="Disordered" evidence="1">
    <location>
        <begin position="1321"/>
        <end position="1356"/>
    </location>
</feature>